<evidence type="ECO:0000313" key="2">
    <source>
        <dbReference type="Proteomes" id="UP001352852"/>
    </source>
</evidence>
<sequence length="219" mass="23673">MKTQHLPDGRRLLRQRKRAALEAAGPNVRKQASSRTGPAPREAWDTLLKPGLGGGGLAGGYLVVKPWLLGLNWAQPKEATRYPFYVGPLPAERNFGTECNTSWVAGDSFLVETLWLAPHPASSNQASSQLQTHLTTLPGSSSAATCLPALNQTPLSLRDPSASSILDTTLPLGLKPTIHHSQKSPQDGPHKVKPQHLHSELLLLFLLSITLITSLQIKL</sequence>
<dbReference type="EMBL" id="JAHUTJ010010228">
    <property type="protein sequence ID" value="MED6268308.1"/>
    <property type="molecule type" value="Genomic_DNA"/>
</dbReference>
<organism evidence="1 2">
    <name type="scientific">Characodon lateralis</name>
    <dbReference type="NCBI Taxonomy" id="208331"/>
    <lineage>
        <taxon>Eukaryota</taxon>
        <taxon>Metazoa</taxon>
        <taxon>Chordata</taxon>
        <taxon>Craniata</taxon>
        <taxon>Vertebrata</taxon>
        <taxon>Euteleostomi</taxon>
        <taxon>Actinopterygii</taxon>
        <taxon>Neopterygii</taxon>
        <taxon>Teleostei</taxon>
        <taxon>Neoteleostei</taxon>
        <taxon>Acanthomorphata</taxon>
        <taxon>Ovalentaria</taxon>
        <taxon>Atherinomorphae</taxon>
        <taxon>Cyprinodontiformes</taxon>
        <taxon>Goodeidae</taxon>
        <taxon>Characodon</taxon>
    </lineage>
</organism>
<accession>A0ABU7CZG9</accession>
<protein>
    <submittedName>
        <fullName evidence="1">Uncharacterized protein</fullName>
    </submittedName>
</protein>
<feature type="non-terminal residue" evidence="1">
    <location>
        <position position="219"/>
    </location>
</feature>
<name>A0ABU7CZG9_9TELE</name>
<reference evidence="1 2" key="1">
    <citation type="submission" date="2021-06" db="EMBL/GenBank/DDBJ databases">
        <authorList>
            <person name="Palmer J.M."/>
        </authorList>
    </citation>
    <scope>NUCLEOTIDE SEQUENCE [LARGE SCALE GENOMIC DNA]</scope>
    <source>
        <strain evidence="1 2">CL_MEX2019</strain>
        <tissue evidence="1">Muscle</tissue>
    </source>
</reference>
<dbReference type="Proteomes" id="UP001352852">
    <property type="component" value="Unassembled WGS sequence"/>
</dbReference>
<proteinExistence type="predicted"/>
<keyword evidence="2" id="KW-1185">Reference proteome</keyword>
<gene>
    <name evidence="1" type="ORF">CHARACLAT_021063</name>
</gene>
<comment type="caution">
    <text evidence="1">The sequence shown here is derived from an EMBL/GenBank/DDBJ whole genome shotgun (WGS) entry which is preliminary data.</text>
</comment>
<evidence type="ECO:0000313" key="1">
    <source>
        <dbReference type="EMBL" id="MED6268308.1"/>
    </source>
</evidence>